<proteinExistence type="predicted"/>
<dbReference type="InterPro" id="IPR002539">
    <property type="entry name" value="MaoC-like_dom"/>
</dbReference>
<evidence type="ECO:0000256" key="1">
    <source>
        <dbReference type="SAM" id="MobiDB-lite"/>
    </source>
</evidence>
<feature type="compositionally biased region" description="Basic and acidic residues" evidence="1">
    <location>
        <begin position="171"/>
        <end position="187"/>
    </location>
</feature>
<dbReference type="RefSeq" id="WP_126833625.1">
    <property type="nucleotide sequence ID" value="NZ_PIPT01000004.1"/>
</dbReference>
<dbReference type="PANTHER" id="PTHR43841">
    <property type="entry name" value="3-HYDROXYACYL-THIOESTER DEHYDRATASE HTDX-RELATED"/>
    <property type="match status" value="1"/>
</dbReference>
<feature type="domain" description="MaoC-like" evidence="2">
    <location>
        <begin position="185"/>
        <end position="269"/>
    </location>
</feature>
<gene>
    <name evidence="3" type="ORF">CWE21_06405</name>
</gene>
<dbReference type="Proteomes" id="UP000286678">
    <property type="component" value="Unassembled WGS sequence"/>
</dbReference>
<comment type="caution">
    <text evidence="3">The sequence shown here is derived from an EMBL/GenBank/DDBJ whole genome shotgun (WGS) entry which is preliminary data.</text>
</comment>
<dbReference type="Pfam" id="PF01575">
    <property type="entry name" value="MaoC_dehydratas"/>
    <property type="match status" value="1"/>
</dbReference>
<sequence length="303" mass="34069">MQEVSSPMEQAAQLPKLPGMFFRSLFTVARNDQAEAAATTLQDTFTAPALTASQVARYKEAFPGFVSEVPLTLMYCLAQRVHLAQMLGDEFPWPAPGLVHVSNELEQHADIELNKAFHIQAHIKLPARGPKVSPRRLRPLFTVIFLQDDKPIVTCKSEYQVMPKASNKPAKPREQKQGQRPSDDWHAVNEWQLDATSGRNYARLSGDFNPIHLHPLLSRWFGFEKPIIHGMYMAGRAQAEIEKKHGKAVQRIDVTFKRPVPLPATITLWQTADADTEGKYQVCGAEDLLQRLEGSYTLVSSEE</sequence>
<evidence type="ECO:0000259" key="2">
    <source>
        <dbReference type="Pfam" id="PF01575"/>
    </source>
</evidence>
<evidence type="ECO:0000313" key="3">
    <source>
        <dbReference type="EMBL" id="RUO48172.1"/>
    </source>
</evidence>
<dbReference type="InterPro" id="IPR029069">
    <property type="entry name" value="HotDog_dom_sf"/>
</dbReference>
<feature type="region of interest" description="Disordered" evidence="1">
    <location>
        <begin position="163"/>
        <end position="187"/>
    </location>
</feature>
<evidence type="ECO:0000313" key="4">
    <source>
        <dbReference type="Proteomes" id="UP000286678"/>
    </source>
</evidence>
<dbReference type="SUPFAM" id="SSF54637">
    <property type="entry name" value="Thioesterase/thiol ester dehydrase-isomerase"/>
    <property type="match status" value="1"/>
</dbReference>
<dbReference type="AlphaFoldDB" id="A0A432XHQ2"/>
<organism evidence="3 4">
    <name type="scientific">Pseudidiomarina aquimaris</name>
    <dbReference type="NCBI Taxonomy" id="641841"/>
    <lineage>
        <taxon>Bacteria</taxon>
        <taxon>Pseudomonadati</taxon>
        <taxon>Pseudomonadota</taxon>
        <taxon>Gammaproteobacteria</taxon>
        <taxon>Alteromonadales</taxon>
        <taxon>Idiomarinaceae</taxon>
        <taxon>Pseudidiomarina</taxon>
    </lineage>
</organism>
<protein>
    <submittedName>
        <fullName evidence="3">Acyl dehydratase</fullName>
    </submittedName>
</protein>
<accession>A0A432XHQ2</accession>
<dbReference type="PANTHER" id="PTHR43841:SF3">
    <property type="entry name" value="(3R)-HYDROXYACYL-ACP DEHYDRATASE SUBUNIT HADB"/>
    <property type="match status" value="1"/>
</dbReference>
<dbReference type="OrthoDB" id="9774179at2"/>
<keyword evidence="4" id="KW-1185">Reference proteome</keyword>
<dbReference type="EMBL" id="PIPT01000004">
    <property type="protein sequence ID" value="RUO48172.1"/>
    <property type="molecule type" value="Genomic_DNA"/>
</dbReference>
<dbReference type="Gene3D" id="3.10.129.10">
    <property type="entry name" value="Hotdog Thioesterase"/>
    <property type="match status" value="1"/>
</dbReference>
<name>A0A432XHQ2_9GAMM</name>
<reference evidence="4" key="1">
    <citation type="journal article" date="2018" name="Front. Microbiol.">
        <title>Genome-Based Analysis Reveals the Taxonomy and Diversity of the Family Idiomarinaceae.</title>
        <authorList>
            <person name="Liu Y."/>
            <person name="Lai Q."/>
            <person name="Shao Z."/>
        </authorList>
    </citation>
    <scope>NUCLEOTIDE SEQUENCE [LARGE SCALE GENOMIC DNA]</scope>
    <source>
        <strain evidence="4">SW15</strain>
    </source>
</reference>